<reference evidence="3 4" key="1">
    <citation type="submission" date="2018-04" db="EMBL/GenBank/DDBJ databases">
        <title>Sphingobacterium sp. M46 Genome.</title>
        <authorList>
            <person name="Cheng J."/>
            <person name="Li Y."/>
        </authorList>
    </citation>
    <scope>NUCLEOTIDE SEQUENCE [LARGE SCALE GENOMIC DNA]</scope>
    <source>
        <strain evidence="3 4">M46</strain>
    </source>
</reference>
<name>A0A363NQY5_9SPHI</name>
<evidence type="ECO:0000256" key="2">
    <source>
        <dbReference type="SAM" id="SignalP"/>
    </source>
</evidence>
<dbReference type="EMBL" id="QCXX01000005">
    <property type="protein sequence ID" value="PUV23184.1"/>
    <property type="molecule type" value="Genomic_DNA"/>
</dbReference>
<accession>A0A363NQY5</accession>
<dbReference type="AlphaFoldDB" id="A0A363NQY5"/>
<feature type="region of interest" description="Disordered" evidence="1">
    <location>
        <begin position="23"/>
        <end position="65"/>
    </location>
</feature>
<organism evidence="3 4">
    <name type="scientific">Sphingobacterium athyrii</name>
    <dbReference type="NCBI Taxonomy" id="2152717"/>
    <lineage>
        <taxon>Bacteria</taxon>
        <taxon>Pseudomonadati</taxon>
        <taxon>Bacteroidota</taxon>
        <taxon>Sphingobacteriia</taxon>
        <taxon>Sphingobacteriales</taxon>
        <taxon>Sphingobacteriaceae</taxon>
        <taxon>Sphingobacterium</taxon>
    </lineage>
</organism>
<gene>
    <name evidence="3" type="ORF">DCO56_19230</name>
</gene>
<sequence length="65" mass="7285">MKRTLIVILSVVMAISMSACYSTHHGHRHGRGPKGMPPGQAKKYYGEQSAKDFAPGQQKKKKHRH</sequence>
<dbReference type="PROSITE" id="PS51257">
    <property type="entry name" value="PROKAR_LIPOPROTEIN"/>
    <property type="match status" value="1"/>
</dbReference>
<feature type="signal peptide" evidence="2">
    <location>
        <begin position="1"/>
        <end position="21"/>
    </location>
</feature>
<evidence type="ECO:0000313" key="3">
    <source>
        <dbReference type="EMBL" id="PUV23184.1"/>
    </source>
</evidence>
<keyword evidence="4" id="KW-1185">Reference proteome</keyword>
<dbReference type="Proteomes" id="UP000250831">
    <property type="component" value="Unassembled WGS sequence"/>
</dbReference>
<protein>
    <submittedName>
        <fullName evidence="3">Quinol oxidase subunit 4</fullName>
    </submittedName>
</protein>
<feature type="chain" id="PRO_5017034013" evidence="2">
    <location>
        <begin position="22"/>
        <end position="65"/>
    </location>
</feature>
<evidence type="ECO:0000256" key="1">
    <source>
        <dbReference type="SAM" id="MobiDB-lite"/>
    </source>
</evidence>
<dbReference type="RefSeq" id="WP_108635502.1">
    <property type="nucleotide sequence ID" value="NZ_QCXX01000005.1"/>
</dbReference>
<keyword evidence="2" id="KW-0732">Signal</keyword>
<comment type="caution">
    <text evidence="3">The sequence shown here is derived from an EMBL/GenBank/DDBJ whole genome shotgun (WGS) entry which is preliminary data.</text>
</comment>
<proteinExistence type="predicted"/>
<evidence type="ECO:0000313" key="4">
    <source>
        <dbReference type="Proteomes" id="UP000250831"/>
    </source>
</evidence>